<dbReference type="EMBL" id="BSXT01004407">
    <property type="protein sequence ID" value="GMF57768.1"/>
    <property type="molecule type" value="Genomic_DNA"/>
</dbReference>
<name>A0A9W6Y9U3_9STRA</name>
<comment type="caution">
    <text evidence="2">The sequence shown here is derived from an EMBL/GenBank/DDBJ whole genome shotgun (WGS) entry which is preliminary data.</text>
</comment>
<gene>
    <name evidence="2" type="ORF">Pfra01_002472400</name>
</gene>
<accession>A0A9W6Y9U3</accession>
<sequence length="160" mass="17937">MSDELHVRVPENPNEVSEGEWISYFLQAREPELEDYTAVDLVMKQLKMKTTFPDVASRMGQLRADMHHILDKHTVGQVMLEREQKKVVNTHFKRVQVVTESRAETDGSKATTPNQSLRRSVGLREDDGTAQTTIDGFTLQTSLLDIGADDSVVSGGIVRP</sequence>
<feature type="compositionally biased region" description="Polar residues" evidence="1">
    <location>
        <begin position="108"/>
        <end position="118"/>
    </location>
</feature>
<proteinExistence type="predicted"/>
<feature type="region of interest" description="Disordered" evidence="1">
    <location>
        <begin position="102"/>
        <end position="125"/>
    </location>
</feature>
<dbReference type="AlphaFoldDB" id="A0A9W6Y9U3"/>
<reference evidence="2" key="1">
    <citation type="submission" date="2023-04" db="EMBL/GenBank/DDBJ databases">
        <title>Phytophthora fragariaefolia NBRC 109709.</title>
        <authorList>
            <person name="Ichikawa N."/>
            <person name="Sato H."/>
            <person name="Tonouchi N."/>
        </authorList>
    </citation>
    <scope>NUCLEOTIDE SEQUENCE</scope>
    <source>
        <strain evidence="2">NBRC 109709</strain>
    </source>
</reference>
<evidence type="ECO:0000313" key="2">
    <source>
        <dbReference type="EMBL" id="GMF57768.1"/>
    </source>
</evidence>
<organism evidence="2 3">
    <name type="scientific">Phytophthora fragariaefolia</name>
    <dbReference type="NCBI Taxonomy" id="1490495"/>
    <lineage>
        <taxon>Eukaryota</taxon>
        <taxon>Sar</taxon>
        <taxon>Stramenopiles</taxon>
        <taxon>Oomycota</taxon>
        <taxon>Peronosporomycetes</taxon>
        <taxon>Peronosporales</taxon>
        <taxon>Peronosporaceae</taxon>
        <taxon>Phytophthora</taxon>
    </lineage>
</organism>
<keyword evidence="3" id="KW-1185">Reference proteome</keyword>
<evidence type="ECO:0000256" key="1">
    <source>
        <dbReference type="SAM" id="MobiDB-lite"/>
    </source>
</evidence>
<evidence type="ECO:0000313" key="3">
    <source>
        <dbReference type="Proteomes" id="UP001165121"/>
    </source>
</evidence>
<dbReference type="Proteomes" id="UP001165121">
    <property type="component" value="Unassembled WGS sequence"/>
</dbReference>
<protein>
    <submittedName>
        <fullName evidence="2">Unnamed protein product</fullName>
    </submittedName>
</protein>